<dbReference type="SUPFAM" id="SSF56672">
    <property type="entry name" value="DNA/RNA polymerases"/>
    <property type="match status" value="1"/>
</dbReference>
<dbReference type="OrthoDB" id="121519at2759"/>
<dbReference type="InterPro" id="IPR005162">
    <property type="entry name" value="Retrotrans_gag_dom"/>
</dbReference>
<feature type="region of interest" description="Disordered" evidence="1">
    <location>
        <begin position="181"/>
        <end position="207"/>
    </location>
</feature>
<dbReference type="InterPro" id="IPR053134">
    <property type="entry name" value="RNA-dir_DNA_polymerase"/>
</dbReference>
<dbReference type="Gene3D" id="2.40.70.10">
    <property type="entry name" value="Acid Proteases"/>
    <property type="match status" value="1"/>
</dbReference>
<feature type="region of interest" description="Disordered" evidence="1">
    <location>
        <begin position="117"/>
        <end position="142"/>
    </location>
</feature>
<organism evidence="4 5">
    <name type="scientific">Phytophthora cactorum</name>
    <dbReference type="NCBI Taxonomy" id="29920"/>
    <lineage>
        <taxon>Eukaryota</taxon>
        <taxon>Sar</taxon>
        <taxon>Stramenopiles</taxon>
        <taxon>Oomycota</taxon>
        <taxon>Peronosporomycetes</taxon>
        <taxon>Peronosporales</taxon>
        <taxon>Peronosporaceae</taxon>
        <taxon>Phytophthora</taxon>
    </lineage>
</organism>
<evidence type="ECO:0000313" key="4">
    <source>
        <dbReference type="EMBL" id="RAW32203.1"/>
    </source>
</evidence>
<keyword evidence="5" id="KW-1185">Reference proteome</keyword>
<proteinExistence type="predicted"/>
<dbReference type="CDD" id="cd01647">
    <property type="entry name" value="RT_LTR"/>
    <property type="match status" value="1"/>
</dbReference>
<comment type="caution">
    <text evidence="4">The sequence shown here is derived from an EMBL/GenBank/DDBJ whole genome shotgun (WGS) entry which is preliminary data.</text>
</comment>
<feature type="domain" description="Retrotransposon gag" evidence="3">
    <location>
        <begin position="9"/>
        <end position="93"/>
    </location>
</feature>
<dbReference type="InterPro" id="IPR043128">
    <property type="entry name" value="Rev_trsase/Diguanyl_cyclase"/>
</dbReference>
<evidence type="ECO:0000259" key="2">
    <source>
        <dbReference type="Pfam" id="PF00078"/>
    </source>
</evidence>
<protein>
    <recommendedName>
        <fullName evidence="6">Reverse transcriptase domain-containing protein</fullName>
    </recommendedName>
</protein>
<dbReference type="PANTHER" id="PTHR24559">
    <property type="entry name" value="TRANSPOSON TY3-I GAG-POL POLYPROTEIN"/>
    <property type="match status" value="1"/>
</dbReference>
<dbReference type="InterPro" id="IPR043502">
    <property type="entry name" value="DNA/RNA_pol_sf"/>
</dbReference>
<accession>A0A329S5R2</accession>
<dbReference type="InterPro" id="IPR000477">
    <property type="entry name" value="RT_dom"/>
</dbReference>
<dbReference type="PANTHER" id="PTHR24559:SF444">
    <property type="entry name" value="REVERSE TRANSCRIPTASE DOMAIN-CONTAINING PROTEIN"/>
    <property type="match status" value="1"/>
</dbReference>
<dbReference type="AlphaFoldDB" id="A0A329S5R2"/>
<dbReference type="Proteomes" id="UP000251314">
    <property type="component" value="Unassembled WGS sequence"/>
</dbReference>
<name>A0A329S5R2_9STRA</name>
<gene>
    <name evidence="4" type="ORF">PC110_g11453</name>
</gene>
<evidence type="ECO:0000313" key="5">
    <source>
        <dbReference type="Proteomes" id="UP000251314"/>
    </source>
</evidence>
<dbReference type="Gene3D" id="3.30.70.270">
    <property type="match status" value="1"/>
</dbReference>
<reference evidence="4 5" key="1">
    <citation type="submission" date="2018-01" db="EMBL/GenBank/DDBJ databases">
        <title>Draft genome of the strawberry crown rot pathogen Phytophthora cactorum.</title>
        <authorList>
            <person name="Armitage A.D."/>
            <person name="Lysoe E."/>
            <person name="Nellist C.F."/>
            <person name="Harrison R.J."/>
            <person name="Brurberg M.B."/>
        </authorList>
    </citation>
    <scope>NUCLEOTIDE SEQUENCE [LARGE SCALE GENOMIC DNA]</scope>
    <source>
        <strain evidence="4 5">10300</strain>
    </source>
</reference>
<dbReference type="EMBL" id="MJFZ01000287">
    <property type="protein sequence ID" value="RAW32203.1"/>
    <property type="molecule type" value="Genomic_DNA"/>
</dbReference>
<dbReference type="Pfam" id="PF03732">
    <property type="entry name" value="Retrotrans_gag"/>
    <property type="match status" value="1"/>
</dbReference>
<evidence type="ECO:0000256" key="1">
    <source>
        <dbReference type="SAM" id="MobiDB-lite"/>
    </source>
</evidence>
<evidence type="ECO:0000259" key="3">
    <source>
        <dbReference type="Pfam" id="PF03732"/>
    </source>
</evidence>
<dbReference type="InterPro" id="IPR021109">
    <property type="entry name" value="Peptidase_aspartic_dom_sf"/>
</dbReference>
<sequence>MHVGQLMMNHTKGKAKAWLLEEYRGEHRWSHIMRMMKKRFVTKSRQEDLVAKFFDCIQRNRSLDTYRDEFRRLARTAGVSEYIKILRYKQGLSSTQLLHLLKTKSFETLNELIEASRTLNPSETGKPTEKGGNKGNKMSTPSAEKKIDIVKCTSLQCTEKGHTKERCWMLHSELQPEWIKDSRKRKGKGAAGVSKTSEGGKTDKPWPDAAISSVDNWVFDSGTAANTIYFQAQNEKESLPATYLIKNVSFVRENDIEIATTFFDEGADFCGISAEFVEKVNWGQYVTDAGSMAVTYANGKIKSVRNQTIRLTVFVDNVPGHSTEFQVCHIPNNSELMLGAPWKRARNAVIDWDTDRIYTKEEFIEESLKHLNPPEQARDKTNYPFCRRFGETKVIKMKQADKLVRKKDVEFIAVIPPETVNALYNEMVGASKVAAAHGMSTGKSDKAQRQQGTGMHSFKDNPGYDLLQAFEHIFRTELPVGLSEHGEHEMEVIDPERVIYTPRWRLSPLQENGLREWAKVMLKAGLIRPSKSPHAAPTFCIKKPVGWRIVHNYRAMNARTVRQSTPMPRKDVILDQMSGAYWYSCFDLLSGYYQIRMLLKDVPFTAFQTPDRLFEYLAVLMGLRNAPATFNRIVQGIFADMREFVATYFDDLYVFTKQQDVDSHFAAVRKVFERCSTKKLYLKL</sequence>
<dbReference type="Gene3D" id="3.10.10.10">
    <property type="entry name" value="HIV Type 1 Reverse Transcriptase, subunit A, domain 1"/>
    <property type="match status" value="1"/>
</dbReference>
<evidence type="ECO:0008006" key="6">
    <source>
        <dbReference type="Google" id="ProtNLM"/>
    </source>
</evidence>
<dbReference type="VEuPathDB" id="FungiDB:PC110_g11453"/>
<dbReference type="Pfam" id="PF00078">
    <property type="entry name" value="RVT_1"/>
    <property type="match status" value="1"/>
</dbReference>
<feature type="domain" description="Reverse transcriptase" evidence="2">
    <location>
        <begin position="542"/>
        <end position="683"/>
    </location>
</feature>